<feature type="transmembrane region" description="Helical" evidence="1">
    <location>
        <begin position="103"/>
        <end position="127"/>
    </location>
</feature>
<evidence type="ECO:0000313" key="3">
    <source>
        <dbReference type="Proteomes" id="UP000243588"/>
    </source>
</evidence>
<evidence type="ECO:0000256" key="1">
    <source>
        <dbReference type="SAM" id="Phobius"/>
    </source>
</evidence>
<feature type="transmembrane region" description="Helical" evidence="1">
    <location>
        <begin position="71"/>
        <end position="91"/>
    </location>
</feature>
<protein>
    <submittedName>
        <fullName evidence="2">Uncharacterized protein</fullName>
    </submittedName>
</protein>
<keyword evidence="1" id="KW-1133">Transmembrane helix</keyword>
<feature type="transmembrane region" description="Helical" evidence="1">
    <location>
        <begin position="12"/>
        <end position="32"/>
    </location>
</feature>
<dbReference type="RefSeq" id="WP_090404437.1">
    <property type="nucleotide sequence ID" value="NZ_FNDQ01000001.1"/>
</dbReference>
<organism evidence="2 3">
    <name type="scientific">Myroides phaeus</name>
    <dbReference type="NCBI Taxonomy" id="702745"/>
    <lineage>
        <taxon>Bacteria</taxon>
        <taxon>Pseudomonadati</taxon>
        <taxon>Bacteroidota</taxon>
        <taxon>Flavobacteriia</taxon>
        <taxon>Flavobacteriales</taxon>
        <taxon>Flavobacteriaceae</taxon>
        <taxon>Myroides</taxon>
    </lineage>
</organism>
<accession>A0A1G8B129</accession>
<keyword evidence="3" id="KW-1185">Reference proteome</keyword>
<dbReference type="Proteomes" id="UP000243588">
    <property type="component" value="Unassembled WGS sequence"/>
</dbReference>
<evidence type="ECO:0000313" key="2">
    <source>
        <dbReference type="EMBL" id="SDH26825.1"/>
    </source>
</evidence>
<dbReference type="EMBL" id="FNDQ01000001">
    <property type="protein sequence ID" value="SDH26825.1"/>
    <property type="molecule type" value="Genomic_DNA"/>
</dbReference>
<proteinExistence type="predicted"/>
<keyword evidence="1" id="KW-0812">Transmembrane</keyword>
<feature type="transmembrane region" description="Helical" evidence="1">
    <location>
        <begin position="44"/>
        <end position="64"/>
    </location>
</feature>
<dbReference type="STRING" id="702745.SAMN05421818_10164"/>
<keyword evidence="1" id="KW-0472">Membrane</keyword>
<name>A0A1G8B129_9FLAO</name>
<gene>
    <name evidence="2" type="ORF">SAMN05421818_10164</name>
</gene>
<dbReference type="AlphaFoldDB" id="A0A1G8B129"/>
<reference evidence="3" key="1">
    <citation type="submission" date="2016-10" db="EMBL/GenBank/DDBJ databases">
        <authorList>
            <person name="Varghese N."/>
            <person name="Submissions S."/>
        </authorList>
    </citation>
    <scope>NUCLEOTIDE SEQUENCE [LARGE SCALE GENOMIC DNA]</scope>
    <source>
        <strain evidence="3">DSM 23313</strain>
    </source>
</reference>
<sequence>MDKGILSTGVKLSIVLLICFGLHFAIFSFTNFGESFQSLGYSLVSFYGFEYIFSIASLFALVGIKNSMPNNLGYVFLGLITLRLFASYLFARTGLDSEQVDEIFKYNFLLIVLIYLAGDAFIGYSILNKKVS</sequence>